<accession>A0A917LVX6</accession>
<dbReference type="GO" id="GO:0007165">
    <property type="term" value="P:signal transduction"/>
    <property type="evidence" value="ECO:0007669"/>
    <property type="project" value="UniProtKB-KW"/>
</dbReference>
<keyword evidence="4 10" id="KW-1133">Transmembrane helix</keyword>
<dbReference type="Proteomes" id="UP000627715">
    <property type="component" value="Unassembled WGS sequence"/>
</dbReference>
<dbReference type="InterPro" id="IPR004089">
    <property type="entry name" value="MCPsignal_dom"/>
</dbReference>
<evidence type="ECO:0000313" key="14">
    <source>
        <dbReference type="EMBL" id="GGG60163.1"/>
    </source>
</evidence>
<name>A0A917LVX6_9GAMM</name>
<evidence type="ECO:0000259" key="12">
    <source>
        <dbReference type="PROSITE" id="PS50192"/>
    </source>
</evidence>
<proteinExistence type="inferred from homology"/>
<feature type="domain" description="T-SNARE coiled-coil homology" evidence="12">
    <location>
        <begin position="323"/>
        <end position="385"/>
    </location>
</feature>
<feature type="region of interest" description="Disordered" evidence="9">
    <location>
        <begin position="372"/>
        <end position="393"/>
    </location>
</feature>
<comment type="similarity">
    <text evidence="7">Belongs to the methyl-accepting chemotaxis (MCP) protein family.</text>
</comment>
<sequence length="408" mass="42883">MENGQIELAARLSQTDSSQAFDELRNLIDVIQGEQIAQSDFYTAQAMSRSTDAVVRLVMATIVGMIISVLMVVFVPPLITKPLLIIRKNVEGIASGNGDLTARIAVSSKDEVGDLGEKFNLFLDKLHTMVSQIKNCALQVSDSSTGLAEISSINRNALNTQNQALDTVVSAVHEMSKAIGEVAHNTTLTAEKAQNAQVLSSNGLDTVNKAVTQIQEVSAQVEGVSELVAGVEAQVINVTSVLDVIKGIAEQTNLLALNAAIEAARAGEQGRGFAVVADEVRTLANRSQESTTDIQAMLEKLQSGVSNTVVAMRTSAGAALDSVNTANEGGKALSEINDSVVSIADMTVHVAAAVEEQSVVIEEINQNLASISEQSVTTSDSATKTDQSSQDLGVASSELMANVGNFKL</sequence>
<gene>
    <name evidence="14" type="ORF">GCM10011403_16830</name>
</gene>
<dbReference type="InterPro" id="IPR003660">
    <property type="entry name" value="HAMP_dom"/>
</dbReference>
<dbReference type="CDD" id="cd11386">
    <property type="entry name" value="MCP_signal"/>
    <property type="match status" value="1"/>
</dbReference>
<evidence type="ECO:0000256" key="9">
    <source>
        <dbReference type="SAM" id="MobiDB-lite"/>
    </source>
</evidence>
<comment type="subcellular location">
    <subcellularLocation>
        <location evidence="1">Cell inner membrane</location>
        <topology evidence="1">Multi-pass membrane protein</topology>
    </subcellularLocation>
</comment>
<dbReference type="SUPFAM" id="SSF58104">
    <property type="entry name" value="Methyl-accepting chemotaxis protein (MCP) signaling domain"/>
    <property type="match status" value="1"/>
</dbReference>
<dbReference type="FunFam" id="1.10.287.950:FF:000001">
    <property type="entry name" value="Methyl-accepting chemotaxis sensory transducer"/>
    <property type="match status" value="1"/>
</dbReference>
<protein>
    <recommendedName>
        <fullName evidence="16">Methyl-accepting chemotaxis protein</fullName>
    </recommendedName>
</protein>
<feature type="domain" description="Methyl-accepting transducer" evidence="11">
    <location>
        <begin position="136"/>
        <end position="372"/>
    </location>
</feature>
<dbReference type="GO" id="GO:0006935">
    <property type="term" value="P:chemotaxis"/>
    <property type="evidence" value="ECO:0007669"/>
    <property type="project" value="UniProtKB-ARBA"/>
</dbReference>
<dbReference type="EMBL" id="BMIY01000006">
    <property type="protein sequence ID" value="GGG60163.1"/>
    <property type="molecule type" value="Genomic_DNA"/>
</dbReference>
<dbReference type="Pfam" id="PF00672">
    <property type="entry name" value="HAMP"/>
    <property type="match status" value="1"/>
</dbReference>
<evidence type="ECO:0000256" key="3">
    <source>
        <dbReference type="ARBA" id="ARBA00022692"/>
    </source>
</evidence>
<dbReference type="SMART" id="SM00283">
    <property type="entry name" value="MA"/>
    <property type="match status" value="1"/>
</dbReference>
<evidence type="ECO:0000256" key="2">
    <source>
        <dbReference type="ARBA" id="ARBA00022519"/>
    </source>
</evidence>
<evidence type="ECO:0008006" key="16">
    <source>
        <dbReference type="Google" id="ProtNLM"/>
    </source>
</evidence>
<dbReference type="PROSITE" id="PS50885">
    <property type="entry name" value="HAMP"/>
    <property type="match status" value="1"/>
</dbReference>
<evidence type="ECO:0000256" key="1">
    <source>
        <dbReference type="ARBA" id="ARBA00004429"/>
    </source>
</evidence>
<dbReference type="Gene3D" id="1.10.287.950">
    <property type="entry name" value="Methyl-accepting chemotaxis protein"/>
    <property type="match status" value="1"/>
</dbReference>
<dbReference type="Pfam" id="PF00015">
    <property type="entry name" value="MCPsignal"/>
    <property type="match status" value="1"/>
</dbReference>
<dbReference type="InterPro" id="IPR000727">
    <property type="entry name" value="T_SNARE_dom"/>
</dbReference>
<evidence type="ECO:0000256" key="6">
    <source>
        <dbReference type="ARBA" id="ARBA00023224"/>
    </source>
</evidence>
<organism evidence="14 15">
    <name type="scientific">Pseudohongiella nitratireducens</name>
    <dbReference type="NCBI Taxonomy" id="1768907"/>
    <lineage>
        <taxon>Bacteria</taxon>
        <taxon>Pseudomonadati</taxon>
        <taxon>Pseudomonadota</taxon>
        <taxon>Gammaproteobacteria</taxon>
        <taxon>Pseudomonadales</taxon>
        <taxon>Pseudohongiellaceae</taxon>
        <taxon>Pseudohongiella</taxon>
    </lineage>
</organism>
<dbReference type="CDD" id="cd06225">
    <property type="entry name" value="HAMP"/>
    <property type="match status" value="1"/>
</dbReference>
<keyword evidence="6 8" id="KW-0807">Transducer</keyword>
<dbReference type="PANTHER" id="PTHR32089:SF119">
    <property type="entry name" value="METHYL-ACCEPTING CHEMOTAXIS PROTEIN CTPL"/>
    <property type="match status" value="1"/>
</dbReference>
<evidence type="ECO:0000256" key="10">
    <source>
        <dbReference type="SAM" id="Phobius"/>
    </source>
</evidence>
<feature type="transmembrane region" description="Helical" evidence="10">
    <location>
        <begin position="57"/>
        <end position="79"/>
    </location>
</feature>
<comment type="caution">
    <text evidence="14">The sequence shown here is derived from an EMBL/GenBank/DDBJ whole genome shotgun (WGS) entry which is preliminary data.</text>
</comment>
<keyword evidence="2" id="KW-0997">Cell inner membrane</keyword>
<evidence type="ECO:0000256" key="5">
    <source>
        <dbReference type="ARBA" id="ARBA00023136"/>
    </source>
</evidence>
<keyword evidence="2" id="KW-1003">Cell membrane</keyword>
<evidence type="ECO:0000259" key="11">
    <source>
        <dbReference type="PROSITE" id="PS50111"/>
    </source>
</evidence>
<dbReference type="PROSITE" id="PS50192">
    <property type="entry name" value="T_SNARE"/>
    <property type="match status" value="1"/>
</dbReference>
<evidence type="ECO:0000259" key="13">
    <source>
        <dbReference type="PROSITE" id="PS50885"/>
    </source>
</evidence>
<feature type="domain" description="HAMP" evidence="13">
    <location>
        <begin position="79"/>
        <end position="131"/>
    </location>
</feature>
<evidence type="ECO:0000313" key="15">
    <source>
        <dbReference type="Proteomes" id="UP000627715"/>
    </source>
</evidence>
<dbReference type="PROSITE" id="PS50111">
    <property type="entry name" value="CHEMOTAXIS_TRANSDUC_2"/>
    <property type="match status" value="1"/>
</dbReference>
<keyword evidence="15" id="KW-1185">Reference proteome</keyword>
<dbReference type="SMART" id="SM00304">
    <property type="entry name" value="HAMP"/>
    <property type="match status" value="1"/>
</dbReference>
<keyword evidence="5 10" id="KW-0472">Membrane</keyword>
<dbReference type="GO" id="GO:0005886">
    <property type="term" value="C:plasma membrane"/>
    <property type="evidence" value="ECO:0007669"/>
    <property type="project" value="UniProtKB-SubCell"/>
</dbReference>
<evidence type="ECO:0000256" key="7">
    <source>
        <dbReference type="ARBA" id="ARBA00029447"/>
    </source>
</evidence>
<feature type="compositionally biased region" description="Polar residues" evidence="9">
    <location>
        <begin position="372"/>
        <end position="391"/>
    </location>
</feature>
<evidence type="ECO:0000256" key="8">
    <source>
        <dbReference type="PROSITE-ProRule" id="PRU00284"/>
    </source>
</evidence>
<keyword evidence="3 10" id="KW-0812">Transmembrane</keyword>
<reference evidence="14" key="2">
    <citation type="submission" date="2020-09" db="EMBL/GenBank/DDBJ databases">
        <authorList>
            <person name="Sun Q."/>
            <person name="Zhou Y."/>
        </authorList>
    </citation>
    <scope>NUCLEOTIDE SEQUENCE</scope>
    <source>
        <strain evidence="14">CGMCC 1.15425</strain>
    </source>
</reference>
<dbReference type="AlphaFoldDB" id="A0A917LVX6"/>
<reference evidence="14" key="1">
    <citation type="journal article" date="2014" name="Int. J. Syst. Evol. Microbiol.">
        <title>Complete genome sequence of Corynebacterium casei LMG S-19264T (=DSM 44701T), isolated from a smear-ripened cheese.</title>
        <authorList>
            <consortium name="US DOE Joint Genome Institute (JGI-PGF)"/>
            <person name="Walter F."/>
            <person name="Albersmeier A."/>
            <person name="Kalinowski J."/>
            <person name="Ruckert C."/>
        </authorList>
    </citation>
    <scope>NUCLEOTIDE SEQUENCE</scope>
    <source>
        <strain evidence="14">CGMCC 1.15425</strain>
    </source>
</reference>
<dbReference type="PANTHER" id="PTHR32089">
    <property type="entry name" value="METHYL-ACCEPTING CHEMOTAXIS PROTEIN MCPB"/>
    <property type="match status" value="1"/>
</dbReference>
<evidence type="ECO:0000256" key="4">
    <source>
        <dbReference type="ARBA" id="ARBA00022989"/>
    </source>
</evidence>